<evidence type="ECO:0000256" key="3">
    <source>
        <dbReference type="ARBA" id="ARBA00022670"/>
    </source>
</evidence>
<evidence type="ECO:0000256" key="6">
    <source>
        <dbReference type="ARBA" id="ARBA00022801"/>
    </source>
</evidence>
<keyword evidence="8 9" id="KW-0472">Membrane</keyword>
<comment type="catalytic activity">
    <reaction evidence="9">
        <text>Release of signal peptides from bacterial membrane prolipoproteins. Hydrolyzes -Xaa-Yaa-Zaa-|-(S,diacylglyceryl)Cys-, in which Xaa is hydrophobic (preferably Leu), and Yaa (Ala or Ser) and Zaa (Gly or Ala) have small, neutral side chains.</text>
        <dbReference type="EC" id="3.4.23.36"/>
    </reaction>
</comment>
<keyword evidence="11" id="KW-0449">Lipoprotein</keyword>
<comment type="pathway">
    <text evidence="9">Protein modification; lipoprotein biosynthesis (signal peptide cleavage).</text>
</comment>
<evidence type="ECO:0000256" key="4">
    <source>
        <dbReference type="ARBA" id="ARBA00022692"/>
    </source>
</evidence>
<evidence type="ECO:0000313" key="11">
    <source>
        <dbReference type="EMBL" id="GAB96289.1"/>
    </source>
</evidence>
<comment type="function">
    <text evidence="9">This protein specifically catalyzes the removal of signal peptides from prolipoproteins.</text>
</comment>
<evidence type="ECO:0000256" key="9">
    <source>
        <dbReference type="HAMAP-Rule" id="MF_00161"/>
    </source>
</evidence>
<dbReference type="EMBL" id="BAHD01000034">
    <property type="protein sequence ID" value="GAB96289.1"/>
    <property type="molecule type" value="Genomic_DNA"/>
</dbReference>
<dbReference type="UniPathway" id="UPA00665"/>
<dbReference type="NCBIfam" id="TIGR00077">
    <property type="entry name" value="lspA"/>
    <property type="match status" value="1"/>
</dbReference>
<gene>
    <name evidence="9 11" type="primary">lspA</name>
    <name evidence="11" type="ORF">KILIM_034_00380</name>
</gene>
<proteinExistence type="inferred from homology"/>
<evidence type="ECO:0000313" key="12">
    <source>
        <dbReference type="Proteomes" id="UP000008366"/>
    </source>
</evidence>
<keyword evidence="2 9" id="KW-1003">Cell membrane</keyword>
<comment type="caution">
    <text evidence="11">The sequence shown here is derived from an EMBL/GenBank/DDBJ whole genome shotgun (WGS) entry which is preliminary data.</text>
</comment>
<dbReference type="AlphaFoldDB" id="K6XBY4"/>
<comment type="similarity">
    <text evidence="1 9 10">Belongs to the peptidase A8 family.</text>
</comment>
<feature type="transmembrane region" description="Helical" evidence="9">
    <location>
        <begin position="51"/>
        <end position="77"/>
    </location>
</feature>
<dbReference type="PANTHER" id="PTHR33695:SF1">
    <property type="entry name" value="LIPOPROTEIN SIGNAL PEPTIDASE"/>
    <property type="match status" value="1"/>
</dbReference>
<dbReference type="STRING" id="1184609.KILIM_034_00380"/>
<feature type="active site" evidence="9">
    <location>
        <position position="132"/>
    </location>
</feature>
<dbReference type="Proteomes" id="UP000008366">
    <property type="component" value="Unassembled WGS sequence"/>
</dbReference>
<evidence type="ECO:0000256" key="7">
    <source>
        <dbReference type="ARBA" id="ARBA00022989"/>
    </source>
</evidence>
<name>K6XBY4_9MICO</name>
<evidence type="ECO:0000256" key="10">
    <source>
        <dbReference type="RuleBase" id="RU004181"/>
    </source>
</evidence>
<keyword evidence="5 9" id="KW-0064">Aspartyl protease</keyword>
<reference evidence="11 12" key="1">
    <citation type="submission" date="2012-08" db="EMBL/GenBank/DDBJ databases">
        <title>Whole genome shotgun sequence of Kineosphaera limosa NBRC 100340.</title>
        <authorList>
            <person name="Yoshida I."/>
            <person name="Isaki S."/>
            <person name="Hosoyama A."/>
            <person name="Tsuchikane K."/>
            <person name="Katsumata H."/>
            <person name="Ando Y."/>
            <person name="Ohji S."/>
            <person name="Hamada M."/>
            <person name="Tamura T."/>
            <person name="Yamazoe A."/>
            <person name="Yamazaki S."/>
            <person name="Fujita N."/>
        </authorList>
    </citation>
    <scope>NUCLEOTIDE SEQUENCE [LARGE SCALE GENOMIC DNA]</scope>
    <source>
        <strain evidence="11 12">NBRC 100340</strain>
    </source>
</reference>
<dbReference type="EC" id="3.4.23.36" evidence="9"/>
<keyword evidence="12" id="KW-1185">Reference proteome</keyword>
<evidence type="ECO:0000256" key="2">
    <source>
        <dbReference type="ARBA" id="ARBA00022475"/>
    </source>
</evidence>
<dbReference type="eggNOG" id="COG0597">
    <property type="taxonomic scope" value="Bacteria"/>
</dbReference>
<evidence type="ECO:0000256" key="5">
    <source>
        <dbReference type="ARBA" id="ARBA00022750"/>
    </source>
</evidence>
<dbReference type="InterPro" id="IPR001872">
    <property type="entry name" value="Peptidase_A8"/>
</dbReference>
<comment type="caution">
    <text evidence="9">Lacks conserved residue(s) required for the propagation of feature annotation.</text>
</comment>
<dbReference type="GO" id="GO:0006508">
    <property type="term" value="P:proteolysis"/>
    <property type="evidence" value="ECO:0007669"/>
    <property type="project" value="UniProtKB-KW"/>
</dbReference>
<dbReference type="HAMAP" id="MF_00161">
    <property type="entry name" value="LspA"/>
    <property type="match status" value="1"/>
</dbReference>
<keyword evidence="4 9" id="KW-0812">Transmembrane</keyword>
<accession>K6XBY4</accession>
<dbReference type="PRINTS" id="PR00781">
    <property type="entry name" value="LIPOSIGPTASE"/>
</dbReference>
<evidence type="ECO:0000256" key="1">
    <source>
        <dbReference type="ARBA" id="ARBA00006139"/>
    </source>
</evidence>
<sequence>MLTATVLGLGLTVWGLDQLTKMWALRELTPGVPRPLVGEILQLNLLFNPGAAFSLGTGVTPVFATIQAVVSLAIVVAAFRVGSAWWAVGLGLVLGGASGNLTDRLTRPPGFMHGHVVDFLQLPNWPVFNIADSAIVTAAFLLALTAFRGIGFDGSREGEGAGGQRATDAEENRG</sequence>
<dbReference type="Pfam" id="PF01252">
    <property type="entry name" value="Peptidase_A8"/>
    <property type="match status" value="1"/>
</dbReference>
<dbReference type="GO" id="GO:0004190">
    <property type="term" value="F:aspartic-type endopeptidase activity"/>
    <property type="evidence" value="ECO:0007669"/>
    <property type="project" value="UniProtKB-UniRule"/>
</dbReference>
<keyword evidence="6 9" id="KW-0378">Hydrolase</keyword>
<dbReference type="GO" id="GO:0005886">
    <property type="term" value="C:plasma membrane"/>
    <property type="evidence" value="ECO:0007669"/>
    <property type="project" value="UniProtKB-SubCell"/>
</dbReference>
<keyword evidence="7 9" id="KW-1133">Transmembrane helix</keyword>
<comment type="subcellular location">
    <subcellularLocation>
        <location evidence="9">Cell membrane</location>
        <topology evidence="9">Multi-pass membrane protein</topology>
    </subcellularLocation>
</comment>
<feature type="transmembrane region" description="Helical" evidence="9">
    <location>
        <begin position="127"/>
        <end position="147"/>
    </location>
</feature>
<protein>
    <recommendedName>
        <fullName evidence="9">Lipoprotein signal peptidase</fullName>
        <ecNumber evidence="9">3.4.23.36</ecNumber>
    </recommendedName>
    <alternativeName>
        <fullName evidence="9">Prolipoprotein signal peptidase</fullName>
    </alternativeName>
    <alternativeName>
        <fullName evidence="9">Signal peptidase II</fullName>
        <shortName evidence="9">SPase II</shortName>
    </alternativeName>
</protein>
<organism evidence="11 12">
    <name type="scientific">Kineosphaera limosa NBRC 100340</name>
    <dbReference type="NCBI Taxonomy" id="1184609"/>
    <lineage>
        <taxon>Bacteria</taxon>
        <taxon>Bacillati</taxon>
        <taxon>Actinomycetota</taxon>
        <taxon>Actinomycetes</taxon>
        <taxon>Micrococcales</taxon>
        <taxon>Dermatophilaceae</taxon>
        <taxon>Kineosphaera</taxon>
    </lineage>
</organism>
<keyword evidence="3 9" id="KW-0645">Protease</keyword>
<dbReference type="PANTHER" id="PTHR33695">
    <property type="entry name" value="LIPOPROTEIN SIGNAL PEPTIDASE"/>
    <property type="match status" value="1"/>
</dbReference>
<feature type="transmembrane region" description="Helical" evidence="9">
    <location>
        <begin position="84"/>
        <end position="102"/>
    </location>
</feature>
<evidence type="ECO:0000256" key="8">
    <source>
        <dbReference type="ARBA" id="ARBA00023136"/>
    </source>
</evidence>
<feature type="active site" evidence="9">
    <location>
        <position position="118"/>
    </location>
</feature>